<protein>
    <submittedName>
        <fullName evidence="3">FAD-binding oxidoreductase</fullName>
    </submittedName>
</protein>
<dbReference type="PANTHER" id="PTHR13847">
    <property type="entry name" value="SARCOSINE DEHYDROGENASE-RELATED"/>
    <property type="match status" value="1"/>
</dbReference>
<proteinExistence type="predicted"/>
<keyword evidence="1" id="KW-0560">Oxidoreductase</keyword>
<evidence type="ECO:0000259" key="2">
    <source>
        <dbReference type="Pfam" id="PF01266"/>
    </source>
</evidence>
<dbReference type="InterPro" id="IPR006076">
    <property type="entry name" value="FAD-dep_OxRdtase"/>
</dbReference>
<feature type="domain" description="FAD dependent oxidoreductase" evidence="2">
    <location>
        <begin position="32"/>
        <end position="375"/>
    </location>
</feature>
<reference evidence="4" key="1">
    <citation type="journal article" date="2019" name="Int. J. Syst. Evol. Microbiol.">
        <title>The Global Catalogue of Microorganisms (GCM) 10K type strain sequencing project: providing services to taxonomists for standard genome sequencing and annotation.</title>
        <authorList>
            <consortium name="The Broad Institute Genomics Platform"/>
            <consortium name="The Broad Institute Genome Sequencing Center for Infectious Disease"/>
            <person name="Wu L."/>
            <person name="Ma J."/>
        </authorList>
    </citation>
    <scope>NUCLEOTIDE SEQUENCE [LARGE SCALE GENOMIC DNA]</scope>
    <source>
        <strain evidence="4">JCM 16548</strain>
    </source>
</reference>
<dbReference type="SUPFAM" id="SSF51905">
    <property type="entry name" value="FAD/NAD(P)-binding domain"/>
    <property type="match status" value="1"/>
</dbReference>
<dbReference type="Proteomes" id="UP001500051">
    <property type="component" value="Unassembled WGS sequence"/>
</dbReference>
<dbReference type="InterPro" id="IPR036188">
    <property type="entry name" value="FAD/NAD-bd_sf"/>
</dbReference>
<dbReference type="Gene3D" id="3.50.50.60">
    <property type="entry name" value="FAD/NAD(P)-binding domain"/>
    <property type="match status" value="1"/>
</dbReference>
<dbReference type="EMBL" id="BAAAYX010000003">
    <property type="protein sequence ID" value="GAA3697547.1"/>
    <property type="molecule type" value="Genomic_DNA"/>
</dbReference>
<gene>
    <name evidence="3" type="ORF">GCM10022204_12000</name>
</gene>
<dbReference type="PANTHER" id="PTHR13847:SF287">
    <property type="entry name" value="FAD-DEPENDENT OXIDOREDUCTASE DOMAIN-CONTAINING PROTEIN 1"/>
    <property type="match status" value="1"/>
</dbReference>
<dbReference type="Gene3D" id="3.30.9.10">
    <property type="entry name" value="D-Amino Acid Oxidase, subunit A, domain 2"/>
    <property type="match status" value="1"/>
</dbReference>
<sequence length="406" mass="42888">MESGGDVSTPAPLEHVRALMGPAEPLPDRAEVVIVGGGIMGVSIAFHLAAAGVVDVLLIERDTLGSGSSAKPVGGVRATFSDANNILLGMRSLDAFESFEHRFGRSIGLRQVGYLFLCRTEDQLSAVRTSVALQNTLGCASRMISPAEAHALNPFLDPDRLLAASFSPRDGYAEPAPVIAGYAAAARGLGVRFAEHTEVLEVGSGTGGRHRLRTQHGELSADTVVIAAGAWSTALGAMLGVHLPIEAVRRQIGFTAQQVEPHPTVPFTLDLSTTLYFHNHRHGLLLGISDPAQEVGLCREFSHGWTRAFDAAASLVAPSLAHRPLVGGWAGLYENTPDHNALIGRAATGGVLYATGFSGHGFLQGPAVGEIVADLYLGREPFLDPAPFSAERFTGRRSLLHEVHII</sequence>
<name>A0ABP7CWE9_9ACTN</name>
<evidence type="ECO:0000313" key="4">
    <source>
        <dbReference type="Proteomes" id="UP001500051"/>
    </source>
</evidence>
<keyword evidence="4" id="KW-1185">Reference proteome</keyword>
<organism evidence="3 4">
    <name type="scientific">Microlunatus aurantiacus</name>
    <dbReference type="NCBI Taxonomy" id="446786"/>
    <lineage>
        <taxon>Bacteria</taxon>
        <taxon>Bacillati</taxon>
        <taxon>Actinomycetota</taxon>
        <taxon>Actinomycetes</taxon>
        <taxon>Propionibacteriales</taxon>
        <taxon>Propionibacteriaceae</taxon>
        <taxon>Microlunatus</taxon>
    </lineage>
</organism>
<comment type="caution">
    <text evidence="3">The sequence shown here is derived from an EMBL/GenBank/DDBJ whole genome shotgun (WGS) entry which is preliminary data.</text>
</comment>
<evidence type="ECO:0000313" key="3">
    <source>
        <dbReference type="EMBL" id="GAA3697547.1"/>
    </source>
</evidence>
<dbReference type="Pfam" id="PF01266">
    <property type="entry name" value="DAO"/>
    <property type="match status" value="1"/>
</dbReference>
<accession>A0ABP7CWE9</accession>
<evidence type="ECO:0000256" key="1">
    <source>
        <dbReference type="ARBA" id="ARBA00023002"/>
    </source>
</evidence>